<dbReference type="Gene3D" id="3.40.50.12780">
    <property type="entry name" value="N-terminal domain of ligase-like"/>
    <property type="match status" value="1"/>
</dbReference>
<dbReference type="AlphaFoldDB" id="A0A024HHW3"/>
<keyword evidence="3" id="KW-0436">Ligase</keyword>
<dbReference type="PATRIC" id="fig|1301098.3.peg.3266"/>
<dbReference type="EMBL" id="HG322950">
    <property type="protein sequence ID" value="CDF84590.1"/>
    <property type="molecule type" value="Genomic_DNA"/>
</dbReference>
<dbReference type="CDD" id="cd04433">
    <property type="entry name" value="AFD_class_I"/>
    <property type="match status" value="1"/>
</dbReference>
<keyword evidence="4" id="KW-1185">Reference proteome</keyword>
<sequence length="470" mass="50928">MQLIAGQLTHHGLMRAGHQRILSRVDGSGKTGFELAAVVAALAGNLAERGLRRKRIGLWYSNSIAAVEAFLAVEWLGGGGGGADPALAVDEARKLFLAAGVDRIVADPEHADLLGGDALVHSDATPLEGTALSPGEWVRDEPAVVYPRQITNGELVAVTMSYRNWAASLTTSMRLFMTGAYGAPVSGDDHFLTTQQIIHGTCQIGTFPFIAMGLPQVVLPRFDVATVLRAISDHKVTSVVLISEMVKRISAAEGVDMYPLHRLRRVVYGGAPLGVDELQIAIDAFGPSLHQIYGRMEAGWPLSILRGDELCHDGRLREDRMNSCGRPIAGIEVTVGGHHDGPAEGELCVRADTVVKEFADNDGWCHTGDIVRRDGDGFLFHLGRSDRQINCAGYHIYPEEIEEALMAIPGIRQARVTGEDMPPWGITLVAELVTEDSQASDEEWTQRIRAELGMRLAKFKVPRVVRVLSA</sequence>
<dbReference type="EC" id="6.2.1.-" evidence="3"/>
<dbReference type="PANTHER" id="PTHR43767:SF10">
    <property type="entry name" value="SURFACTIN SYNTHASE SUBUNIT 1"/>
    <property type="match status" value="1"/>
</dbReference>
<dbReference type="InterPro" id="IPR025110">
    <property type="entry name" value="AMP-bd_C"/>
</dbReference>
<accession>A0A024HHW3</accession>
<protein>
    <submittedName>
        <fullName evidence="3">Long-chain-fatty-acid--CoA ligase</fullName>
        <ecNumber evidence="3">6.2.1.-</ecNumber>
    </submittedName>
</protein>
<evidence type="ECO:0000313" key="3">
    <source>
        <dbReference type="EMBL" id="CDF84590.1"/>
    </source>
</evidence>
<dbReference type="InterPro" id="IPR045851">
    <property type="entry name" value="AMP-bd_C_sf"/>
</dbReference>
<dbReference type="Gene3D" id="3.30.300.30">
    <property type="match status" value="1"/>
</dbReference>
<evidence type="ECO:0000259" key="2">
    <source>
        <dbReference type="Pfam" id="PF13193"/>
    </source>
</evidence>
<dbReference type="PANTHER" id="PTHR43767">
    <property type="entry name" value="LONG-CHAIN-FATTY-ACID--COA LIGASE"/>
    <property type="match status" value="1"/>
</dbReference>
<dbReference type="GO" id="GO:0016878">
    <property type="term" value="F:acid-thiol ligase activity"/>
    <property type="evidence" value="ECO:0007669"/>
    <property type="project" value="UniProtKB-ARBA"/>
</dbReference>
<gene>
    <name evidence="3" type="ORF">PKB_3245</name>
</gene>
<dbReference type="InterPro" id="IPR050237">
    <property type="entry name" value="ATP-dep_AMP-bd_enzyme"/>
</dbReference>
<feature type="domain" description="AMP-binding enzyme C-terminal" evidence="2">
    <location>
        <begin position="400"/>
        <end position="468"/>
    </location>
</feature>
<dbReference type="SUPFAM" id="SSF56801">
    <property type="entry name" value="Acetyl-CoA synthetase-like"/>
    <property type="match status" value="1"/>
</dbReference>
<feature type="domain" description="AMP-dependent synthetase/ligase" evidence="1">
    <location>
        <begin position="29"/>
        <end position="356"/>
    </location>
</feature>
<evidence type="ECO:0000259" key="1">
    <source>
        <dbReference type="Pfam" id="PF00501"/>
    </source>
</evidence>
<reference evidence="3 4" key="1">
    <citation type="submission" date="2013-03" db="EMBL/GenBank/DDBJ databases">
        <authorList>
            <person name="Linke B."/>
        </authorList>
    </citation>
    <scope>NUCLEOTIDE SEQUENCE [LARGE SCALE GENOMIC DNA]</scope>
    <source>
        <strain evidence="3 4">B13</strain>
    </source>
</reference>
<evidence type="ECO:0000313" key="4">
    <source>
        <dbReference type="Proteomes" id="UP000025241"/>
    </source>
</evidence>
<dbReference type="Pfam" id="PF00501">
    <property type="entry name" value="AMP-binding"/>
    <property type="match status" value="1"/>
</dbReference>
<name>A0A024HHW3_PSEKB</name>
<dbReference type="InterPro" id="IPR042099">
    <property type="entry name" value="ANL_N_sf"/>
</dbReference>
<dbReference type="Proteomes" id="UP000025241">
    <property type="component" value="Chromosome I"/>
</dbReference>
<dbReference type="STRING" id="1301098.PKB_3245"/>
<dbReference type="HOGENOM" id="CLU_580981_0_0_6"/>
<organism evidence="3 4">
    <name type="scientific">Pseudomonas knackmussii (strain DSM 6978 / CCUG 54928 / LMG 23759 / B13)</name>
    <dbReference type="NCBI Taxonomy" id="1301098"/>
    <lineage>
        <taxon>Bacteria</taxon>
        <taxon>Pseudomonadati</taxon>
        <taxon>Pseudomonadota</taxon>
        <taxon>Gammaproteobacteria</taxon>
        <taxon>Pseudomonadales</taxon>
        <taxon>Pseudomonadaceae</taxon>
        <taxon>Pseudomonas</taxon>
    </lineage>
</organism>
<dbReference type="KEGG" id="pkc:PKB_3245"/>
<dbReference type="InterPro" id="IPR000873">
    <property type="entry name" value="AMP-dep_synth/lig_dom"/>
</dbReference>
<dbReference type="Pfam" id="PF13193">
    <property type="entry name" value="AMP-binding_C"/>
    <property type="match status" value="1"/>
</dbReference>
<dbReference type="RefSeq" id="WP_197539223.1">
    <property type="nucleotide sequence ID" value="NZ_HG322950.1"/>
</dbReference>
<proteinExistence type="predicted"/>
<reference evidence="3 4" key="2">
    <citation type="submission" date="2014-05" db="EMBL/GenBank/DDBJ databases">
        <title>Genome sequence of the 3-chlorobenzoate degrading bacterium Pseudomonas knackmussii B13 shows multiple evidence for horizontal gene transfer.</title>
        <authorList>
            <person name="Miyazaki R."/>
            <person name="Bertelli C."/>
            <person name="Falquet L."/>
            <person name="Robinson-Rechavi M."/>
            <person name="Gharib W."/>
            <person name="Roy S."/>
            <person name="Van der Meer J.R."/>
        </authorList>
    </citation>
    <scope>NUCLEOTIDE SEQUENCE [LARGE SCALE GENOMIC DNA]</scope>
    <source>
        <strain evidence="3 4">B13</strain>
    </source>
</reference>
<dbReference type="eggNOG" id="COG0318">
    <property type="taxonomic scope" value="Bacteria"/>
</dbReference>